<dbReference type="GO" id="GO:0046872">
    <property type="term" value="F:metal ion binding"/>
    <property type="evidence" value="ECO:0007669"/>
    <property type="project" value="UniProtKB-KW"/>
</dbReference>
<evidence type="ECO:0008006" key="4">
    <source>
        <dbReference type="Google" id="ProtNLM"/>
    </source>
</evidence>
<accession>A0AAU7QDL3</accession>
<dbReference type="Gene3D" id="3.30.750.180">
    <property type="entry name" value="GpdQ, beta-strand dimerisation domain"/>
    <property type="match status" value="1"/>
</dbReference>
<dbReference type="InterPro" id="IPR050884">
    <property type="entry name" value="CNP_phosphodiesterase-III"/>
</dbReference>
<evidence type="ECO:0000313" key="3">
    <source>
        <dbReference type="EMBL" id="XBS71223.1"/>
    </source>
</evidence>
<reference evidence="3" key="1">
    <citation type="submission" date="2024-06" db="EMBL/GenBank/DDBJ databases">
        <authorList>
            <person name="Coelho C."/>
            <person name="Bento M."/>
            <person name="Garcia E."/>
            <person name="Camelo A."/>
            <person name="Brandao I."/>
            <person name="Espirito Santo C."/>
            <person name="Trovao J."/>
            <person name="Verissimo A."/>
            <person name="Costa J."/>
            <person name="Tiago I."/>
        </authorList>
    </citation>
    <scope>NUCLEOTIDE SEQUENCE</scope>
    <source>
        <strain evidence="3">KWT182</strain>
    </source>
</reference>
<evidence type="ECO:0000256" key="1">
    <source>
        <dbReference type="ARBA" id="ARBA00022723"/>
    </source>
</evidence>
<dbReference type="InterPro" id="IPR042281">
    <property type="entry name" value="GpdQ_beta-strand"/>
</dbReference>
<dbReference type="GO" id="GO:0016787">
    <property type="term" value="F:hydrolase activity"/>
    <property type="evidence" value="ECO:0007669"/>
    <property type="project" value="UniProtKB-KW"/>
</dbReference>
<dbReference type="InterPro" id="IPR029052">
    <property type="entry name" value="Metallo-depent_PP-like"/>
</dbReference>
<proteinExistence type="predicted"/>
<dbReference type="PANTHER" id="PTHR42988">
    <property type="entry name" value="PHOSPHOHYDROLASE"/>
    <property type="match status" value="1"/>
</dbReference>
<evidence type="ECO:0000256" key="2">
    <source>
        <dbReference type="ARBA" id="ARBA00022801"/>
    </source>
</evidence>
<dbReference type="EMBL" id="CP157947">
    <property type="protein sequence ID" value="XBS71223.1"/>
    <property type="molecule type" value="Genomic_DNA"/>
</dbReference>
<organism evidence="3">
    <name type="scientific">Acerihabitans sp. KWT182</name>
    <dbReference type="NCBI Taxonomy" id="3157919"/>
    <lineage>
        <taxon>Bacteria</taxon>
        <taxon>Pseudomonadati</taxon>
        <taxon>Pseudomonadota</taxon>
        <taxon>Gammaproteobacteria</taxon>
        <taxon>Enterobacterales</taxon>
        <taxon>Pectobacteriaceae</taxon>
        <taxon>Acerihabitans</taxon>
    </lineage>
</organism>
<dbReference type="PANTHER" id="PTHR42988:SF2">
    <property type="entry name" value="CYCLIC NUCLEOTIDE PHOSPHODIESTERASE CBUA0032-RELATED"/>
    <property type="match status" value="1"/>
</dbReference>
<dbReference type="AlphaFoldDB" id="A0AAU7QDL3"/>
<protein>
    <recommendedName>
        <fullName evidence="4">Calcineurin-like phosphoesterase domain-containing protein</fullName>
    </recommendedName>
</protein>
<keyword evidence="1" id="KW-0479">Metal-binding</keyword>
<sequence>MIEDKDIYCKDWVLLNVDTVQSGKDSGLFTYDDKIAIEKKIHKLTGKKIGLFMHHHPIAVGIPLVDNCMLMNSRALFDLIDANDHIRSLVCGHAHTYFTEIYNDCVVDVCPATCFQWKPGARTVQTLNKRGYKVLEFSEKFHSETFYS</sequence>
<name>A0AAU7QDL3_9GAMM</name>
<keyword evidence="2" id="KW-0378">Hydrolase</keyword>
<gene>
    <name evidence="3" type="ORF">ABK905_09870</name>
</gene>
<dbReference type="SUPFAM" id="SSF56300">
    <property type="entry name" value="Metallo-dependent phosphatases"/>
    <property type="match status" value="1"/>
</dbReference>